<protein>
    <submittedName>
        <fullName evidence="2">Uncharacterized protein</fullName>
    </submittedName>
</protein>
<dbReference type="Proteomes" id="UP001610334">
    <property type="component" value="Unassembled WGS sequence"/>
</dbReference>
<comment type="caution">
    <text evidence="2">The sequence shown here is derived from an EMBL/GenBank/DDBJ whole genome shotgun (WGS) entry which is preliminary data.</text>
</comment>
<feature type="transmembrane region" description="Helical" evidence="1">
    <location>
        <begin position="97"/>
        <end position="121"/>
    </location>
</feature>
<organism evidence="2 3">
    <name type="scientific">Aspergillus granulosus</name>
    <dbReference type="NCBI Taxonomy" id="176169"/>
    <lineage>
        <taxon>Eukaryota</taxon>
        <taxon>Fungi</taxon>
        <taxon>Dikarya</taxon>
        <taxon>Ascomycota</taxon>
        <taxon>Pezizomycotina</taxon>
        <taxon>Eurotiomycetes</taxon>
        <taxon>Eurotiomycetidae</taxon>
        <taxon>Eurotiales</taxon>
        <taxon>Aspergillaceae</taxon>
        <taxon>Aspergillus</taxon>
        <taxon>Aspergillus subgen. Nidulantes</taxon>
    </lineage>
</organism>
<reference evidence="2 3" key="1">
    <citation type="submission" date="2024-07" db="EMBL/GenBank/DDBJ databases">
        <title>Section-level genome sequencing and comparative genomics of Aspergillus sections Usti and Cavernicolus.</title>
        <authorList>
            <consortium name="Lawrence Berkeley National Laboratory"/>
            <person name="Nybo J.L."/>
            <person name="Vesth T.C."/>
            <person name="Theobald S."/>
            <person name="Frisvad J.C."/>
            <person name="Larsen T.O."/>
            <person name="Kjaerboelling I."/>
            <person name="Rothschild-Mancinelli K."/>
            <person name="Lyhne E.K."/>
            <person name="Kogle M.E."/>
            <person name="Barry K."/>
            <person name="Clum A."/>
            <person name="Na H."/>
            <person name="Ledsgaard L."/>
            <person name="Lin J."/>
            <person name="Lipzen A."/>
            <person name="Kuo A."/>
            <person name="Riley R."/>
            <person name="Mondo S."/>
            <person name="Labutti K."/>
            <person name="Haridas S."/>
            <person name="Pangalinan J."/>
            <person name="Salamov A.A."/>
            <person name="Simmons B.A."/>
            <person name="Magnuson J.K."/>
            <person name="Chen J."/>
            <person name="Drula E."/>
            <person name="Henrissat B."/>
            <person name="Wiebenga A."/>
            <person name="Lubbers R.J."/>
            <person name="Gomes A.C."/>
            <person name="Makela M.R."/>
            <person name="Stajich J."/>
            <person name="Grigoriev I.V."/>
            <person name="Mortensen U.H."/>
            <person name="De Vries R.P."/>
            <person name="Baker S.E."/>
            <person name="Andersen M.R."/>
        </authorList>
    </citation>
    <scope>NUCLEOTIDE SEQUENCE [LARGE SCALE GENOMIC DNA]</scope>
    <source>
        <strain evidence="2 3">CBS 588.65</strain>
    </source>
</reference>
<accession>A0ABR4HPM7</accession>
<dbReference type="EMBL" id="JBFXLT010000018">
    <property type="protein sequence ID" value="KAL2817361.1"/>
    <property type="molecule type" value="Genomic_DNA"/>
</dbReference>
<feature type="transmembrane region" description="Helical" evidence="1">
    <location>
        <begin position="63"/>
        <end position="85"/>
    </location>
</feature>
<sequence length="122" mass="14064">MERNGTNGNGMVRISMELLRARRSGALPIILILTLICPFCLILSCPVLLTWHEHGLCIHEVRLLFVGSAVLARGFLVRDFIYYCYRERFLGPTCPRGYYYLTISFLFFHGLICLSFIILLFL</sequence>
<evidence type="ECO:0000256" key="1">
    <source>
        <dbReference type="SAM" id="Phobius"/>
    </source>
</evidence>
<name>A0ABR4HPM7_9EURO</name>
<evidence type="ECO:0000313" key="2">
    <source>
        <dbReference type="EMBL" id="KAL2817361.1"/>
    </source>
</evidence>
<proteinExistence type="predicted"/>
<gene>
    <name evidence="2" type="ORF">BJX63DRAFT_110434</name>
</gene>
<keyword evidence="1" id="KW-1133">Transmembrane helix</keyword>
<keyword evidence="1" id="KW-0472">Membrane</keyword>
<feature type="transmembrane region" description="Helical" evidence="1">
    <location>
        <begin position="26"/>
        <end position="51"/>
    </location>
</feature>
<keyword evidence="3" id="KW-1185">Reference proteome</keyword>
<keyword evidence="1" id="KW-0812">Transmembrane</keyword>
<evidence type="ECO:0000313" key="3">
    <source>
        <dbReference type="Proteomes" id="UP001610334"/>
    </source>
</evidence>